<dbReference type="HAMAP" id="MF_00013">
    <property type="entry name" value="LipB"/>
    <property type="match status" value="1"/>
</dbReference>
<comment type="miscellaneous">
    <text evidence="5">In the reaction, the free carboxyl group of octanoic acid is attached via an amide linkage to the epsilon-amino group of a specific lysine residue of lipoyl domains of lipoate-dependent enzymes.</text>
</comment>
<evidence type="ECO:0000259" key="7">
    <source>
        <dbReference type="PROSITE" id="PS51733"/>
    </source>
</evidence>
<comment type="subcellular location">
    <subcellularLocation>
        <location evidence="5">Cytoplasm</location>
    </subcellularLocation>
</comment>
<keyword evidence="5" id="KW-0963">Cytoplasm</keyword>
<feature type="site" description="Lowers pKa of active site Cys" evidence="5">
    <location>
        <position position="163"/>
    </location>
</feature>
<evidence type="ECO:0000256" key="2">
    <source>
        <dbReference type="ARBA" id="ARBA00022679"/>
    </source>
</evidence>
<gene>
    <name evidence="5" type="primary">lipB</name>
    <name evidence="8" type="ORF">ABID46_001902</name>
</gene>
<dbReference type="InterPro" id="IPR045864">
    <property type="entry name" value="aa-tRNA-synth_II/BPL/LPL"/>
</dbReference>
<dbReference type="Proteomes" id="UP001549146">
    <property type="component" value="Unassembled WGS sequence"/>
</dbReference>
<feature type="binding site" evidence="5">
    <location>
        <begin position="166"/>
        <end position="168"/>
    </location>
    <ligand>
        <name>substrate</name>
    </ligand>
</feature>
<organism evidence="8 9">
    <name type="scientific">Moheibacter stercoris</name>
    <dbReference type="NCBI Taxonomy" id="1628251"/>
    <lineage>
        <taxon>Bacteria</taxon>
        <taxon>Pseudomonadati</taxon>
        <taxon>Bacteroidota</taxon>
        <taxon>Flavobacteriia</taxon>
        <taxon>Flavobacteriales</taxon>
        <taxon>Weeksellaceae</taxon>
        <taxon>Moheibacter</taxon>
    </lineage>
</organism>
<comment type="catalytic activity">
    <reaction evidence="5 6">
        <text>octanoyl-[ACP] + L-lysyl-[protein] = N(6)-octanoyl-L-lysyl-[protein] + holo-[ACP] + H(+)</text>
        <dbReference type="Rhea" id="RHEA:17665"/>
        <dbReference type="Rhea" id="RHEA-COMP:9636"/>
        <dbReference type="Rhea" id="RHEA-COMP:9685"/>
        <dbReference type="Rhea" id="RHEA-COMP:9752"/>
        <dbReference type="Rhea" id="RHEA-COMP:9928"/>
        <dbReference type="ChEBI" id="CHEBI:15378"/>
        <dbReference type="ChEBI" id="CHEBI:29969"/>
        <dbReference type="ChEBI" id="CHEBI:64479"/>
        <dbReference type="ChEBI" id="CHEBI:78463"/>
        <dbReference type="ChEBI" id="CHEBI:78809"/>
        <dbReference type="EC" id="2.3.1.181"/>
    </reaction>
</comment>
<dbReference type="Gene3D" id="3.30.930.10">
    <property type="entry name" value="Bira Bifunctional Protein, Domain 2"/>
    <property type="match status" value="1"/>
</dbReference>
<evidence type="ECO:0000256" key="4">
    <source>
        <dbReference type="ARBA" id="ARBA00024732"/>
    </source>
</evidence>
<keyword evidence="3 5" id="KW-0012">Acyltransferase</keyword>
<evidence type="ECO:0000256" key="5">
    <source>
        <dbReference type="HAMAP-Rule" id="MF_00013"/>
    </source>
</evidence>
<dbReference type="PROSITE" id="PS51733">
    <property type="entry name" value="BPL_LPL_CATALYTIC"/>
    <property type="match status" value="1"/>
</dbReference>
<dbReference type="PANTHER" id="PTHR10993:SF12">
    <property type="entry name" value="OCTANOYLTRANSFERASE"/>
    <property type="match status" value="1"/>
</dbReference>
<evidence type="ECO:0000313" key="9">
    <source>
        <dbReference type="Proteomes" id="UP001549146"/>
    </source>
</evidence>
<dbReference type="EMBL" id="JBEPMO010000011">
    <property type="protein sequence ID" value="MET3732313.1"/>
    <property type="molecule type" value="Genomic_DNA"/>
</dbReference>
<evidence type="ECO:0000256" key="3">
    <source>
        <dbReference type="ARBA" id="ARBA00023315"/>
    </source>
</evidence>
<name>A0ABV2LUT1_9FLAO</name>
<accession>A0ABV2LUT1</accession>
<feature type="domain" description="BPL/LPL catalytic" evidence="7">
    <location>
        <begin position="49"/>
        <end position="236"/>
    </location>
</feature>
<dbReference type="PIRSF" id="PIRSF016262">
    <property type="entry name" value="LPLase"/>
    <property type="match status" value="1"/>
</dbReference>
<reference evidence="8 9" key="1">
    <citation type="submission" date="2024-06" db="EMBL/GenBank/DDBJ databases">
        <title>Genomic Encyclopedia of Type Strains, Phase IV (KMG-IV): sequencing the most valuable type-strain genomes for metagenomic binning, comparative biology and taxonomic classification.</title>
        <authorList>
            <person name="Goeker M."/>
        </authorList>
    </citation>
    <scope>NUCLEOTIDE SEQUENCE [LARGE SCALE GENOMIC DNA]</scope>
    <source>
        <strain evidence="8 9">DSM 29388</strain>
    </source>
</reference>
<protein>
    <recommendedName>
        <fullName evidence="5 6">Octanoyltransferase</fullName>
        <ecNumber evidence="5 6">2.3.1.181</ecNumber>
    </recommendedName>
    <alternativeName>
        <fullName evidence="5">Lipoate-protein ligase B</fullName>
    </alternativeName>
    <alternativeName>
        <fullName evidence="5">Lipoyl/octanoyl transferase</fullName>
    </alternativeName>
    <alternativeName>
        <fullName evidence="5">Octanoyl-[acyl-carrier-protein]-protein N-octanoyltransferase</fullName>
    </alternativeName>
</protein>
<evidence type="ECO:0000313" key="8">
    <source>
        <dbReference type="EMBL" id="MET3732313.1"/>
    </source>
</evidence>
<dbReference type="CDD" id="cd16444">
    <property type="entry name" value="LipB"/>
    <property type="match status" value="1"/>
</dbReference>
<keyword evidence="2 5" id="KW-0808">Transferase</keyword>
<comment type="caution">
    <text evidence="8">The sequence shown here is derived from an EMBL/GenBank/DDBJ whole genome shotgun (WGS) entry which is preliminary data.</text>
</comment>
<comment type="function">
    <text evidence="4 5 6">Catalyzes the transfer of endogenously produced octanoic acid from octanoyl-acyl-carrier-protein onto the lipoyl domains of lipoate-dependent enzymes. Lipoyl-ACP can also act as a substrate although octanoyl-ACP is likely to be the physiological substrate.</text>
</comment>
<dbReference type="InterPro" id="IPR004143">
    <property type="entry name" value="BPL_LPL_catalytic"/>
</dbReference>
<sequence length="241" mass="27890">MSRDIQFKDLGIQQDYQTTWDFQESLLAKTVAIKSQNREKEKLGQSDFLDTPNYLFFVEHPHVYTLGKSGHIENLLANQDFLQKIQASFVKTNRGGDITYHGPEQLVGYPILDLDNFKPDIHLYMRNLEEVIIKVLEQYGLKGERSKGETGVWLDVGKPYARKICAMGVKASRWVTMHGFALNVNTDMKYFEYIIPCGIKDKMVTSLERELDRKVSMEEVKNFTQKAFEEVFEATIIPYQS</sequence>
<dbReference type="RefSeq" id="WP_354509418.1">
    <property type="nucleotide sequence ID" value="NZ_JBEPMO010000011.1"/>
</dbReference>
<feature type="binding site" evidence="5">
    <location>
        <begin position="94"/>
        <end position="101"/>
    </location>
    <ligand>
        <name>substrate</name>
    </ligand>
</feature>
<dbReference type="EC" id="2.3.1.181" evidence="5 6"/>
<comment type="similarity">
    <text evidence="5 6">Belongs to the LipB family.</text>
</comment>
<proteinExistence type="inferred from homology"/>
<dbReference type="GO" id="GO:0033819">
    <property type="term" value="F:lipoyl(octanoyl) transferase activity"/>
    <property type="evidence" value="ECO:0007669"/>
    <property type="project" value="UniProtKB-EC"/>
</dbReference>
<dbReference type="Pfam" id="PF21948">
    <property type="entry name" value="LplA-B_cat"/>
    <property type="match status" value="1"/>
</dbReference>
<dbReference type="SUPFAM" id="SSF55681">
    <property type="entry name" value="Class II aaRS and biotin synthetases"/>
    <property type="match status" value="1"/>
</dbReference>
<dbReference type="InterPro" id="IPR000544">
    <property type="entry name" value="Octanoyltransferase"/>
</dbReference>
<feature type="active site" description="Acyl-thioester intermediate" evidence="5">
    <location>
        <position position="197"/>
    </location>
</feature>
<dbReference type="NCBIfam" id="TIGR00214">
    <property type="entry name" value="lipB"/>
    <property type="match status" value="1"/>
</dbReference>
<evidence type="ECO:0000256" key="6">
    <source>
        <dbReference type="PIRNR" id="PIRNR016262"/>
    </source>
</evidence>
<keyword evidence="9" id="KW-1185">Reference proteome</keyword>
<comment type="pathway">
    <text evidence="1 5 6">Protein modification; protein lipoylation via endogenous pathway; protein N(6)-(lipoyl)lysine from octanoyl-[acyl-carrier-protein]: step 1/2.</text>
</comment>
<dbReference type="NCBIfam" id="NF010925">
    <property type="entry name" value="PRK14345.1"/>
    <property type="match status" value="1"/>
</dbReference>
<dbReference type="PANTHER" id="PTHR10993">
    <property type="entry name" value="OCTANOYLTRANSFERASE"/>
    <property type="match status" value="1"/>
</dbReference>
<evidence type="ECO:0000256" key="1">
    <source>
        <dbReference type="ARBA" id="ARBA00004821"/>
    </source>
</evidence>
<feature type="binding site" evidence="5">
    <location>
        <begin position="179"/>
        <end position="181"/>
    </location>
    <ligand>
        <name>substrate</name>
    </ligand>
</feature>